<evidence type="ECO:0000313" key="2">
    <source>
        <dbReference type="Proteomes" id="UP000231879"/>
    </source>
</evidence>
<gene>
    <name evidence="1" type="ORF">CH367_08080</name>
</gene>
<comment type="caution">
    <text evidence="1">The sequence shown here is derived from an EMBL/GenBank/DDBJ whole genome shotgun (WGS) entry which is preliminary data.</text>
</comment>
<keyword evidence="2" id="KW-1185">Reference proteome</keyword>
<reference evidence="1 2" key="1">
    <citation type="submission" date="2017-07" db="EMBL/GenBank/DDBJ databases">
        <title>Leptospira spp. isolated from tropical soils.</title>
        <authorList>
            <person name="Thibeaux R."/>
            <person name="Iraola G."/>
            <person name="Ferres I."/>
            <person name="Bierque E."/>
            <person name="Girault D."/>
            <person name="Soupe-Gilbert M.-E."/>
            <person name="Picardeau M."/>
            <person name="Goarant C."/>
        </authorList>
    </citation>
    <scope>NUCLEOTIDE SEQUENCE [LARGE SCALE GENOMIC DNA]</scope>
    <source>
        <strain evidence="1 2">FH4-C-A1</strain>
    </source>
</reference>
<organism evidence="1 2">
    <name type="scientific">Leptospira barantonii</name>
    <dbReference type="NCBI Taxonomy" id="2023184"/>
    <lineage>
        <taxon>Bacteria</taxon>
        <taxon>Pseudomonadati</taxon>
        <taxon>Spirochaetota</taxon>
        <taxon>Spirochaetia</taxon>
        <taxon>Leptospirales</taxon>
        <taxon>Leptospiraceae</taxon>
        <taxon>Leptospira</taxon>
    </lineage>
</organism>
<name>A0ABX4NTH6_9LEPT</name>
<sequence length="64" mass="7612">MISIDLLFLRSDFKRREGEGILQFCKKIRSFSVSSRLKKINFVFQERGLSSFGLRETHVLRFEN</sequence>
<accession>A0ABX4NTH6</accession>
<protein>
    <submittedName>
        <fullName evidence="1">Uncharacterized protein</fullName>
    </submittedName>
</protein>
<proteinExistence type="predicted"/>
<evidence type="ECO:0000313" key="1">
    <source>
        <dbReference type="EMBL" id="PJZ58323.1"/>
    </source>
</evidence>
<dbReference type="EMBL" id="NPDS01000002">
    <property type="protein sequence ID" value="PJZ58323.1"/>
    <property type="molecule type" value="Genomic_DNA"/>
</dbReference>
<dbReference type="Proteomes" id="UP000231879">
    <property type="component" value="Unassembled WGS sequence"/>
</dbReference>